<dbReference type="EMBL" id="JAELUP010000103">
    <property type="protein sequence ID" value="MBJ6363744.1"/>
    <property type="molecule type" value="Genomic_DNA"/>
</dbReference>
<proteinExistence type="predicted"/>
<dbReference type="Proteomes" id="UP000640274">
    <property type="component" value="Unassembled WGS sequence"/>
</dbReference>
<comment type="caution">
    <text evidence="1">The sequence shown here is derived from an EMBL/GenBank/DDBJ whole genome shotgun (WGS) entry which is preliminary data.</text>
</comment>
<organism evidence="1 2">
    <name type="scientific">Paenibacillus roseus</name>
    <dbReference type="NCBI Taxonomy" id="2798579"/>
    <lineage>
        <taxon>Bacteria</taxon>
        <taxon>Bacillati</taxon>
        <taxon>Bacillota</taxon>
        <taxon>Bacilli</taxon>
        <taxon>Bacillales</taxon>
        <taxon>Paenibacillaceae</taxon>
        <taxon>Paenibacillus</taxon>
    </lineage>
</organism>
<keyword evidence="2" id="KW-1185">Reference proteome</keyword>
<evidence type="ECO:0000313" key="2">
    <source>
        <dbReference type="Proteomes" id="UP000640274"/>
    </source>
</evidence>
<accession>A0A934MSZ6</accession>
<evidence type="ECO:0000313" key="1">
    <source>
        <dbReference type="EMBL" id="MBJ6363744.1"/>
    </source>
</evidence>
<dbReference type="AlphaFoldDB" id="A0A934MSZ6"/>
<dbReference type="RefSeq" id="WP_199021262.1">
    <property type="nucleotide sequence ID" value="NZ_JAELUP010000103.1"/>
</dbReference>
<sequence length="325" mass="37886">MSELMTHVKQFYECRKIQLLMLLEEHRLPVELLFYNAYESTQLFYNHIFVQNENRWTFEGSSATRKDIGLFNVRLEDIEITSVEELDIVLPERLESGQFVYIWVNLDYMPHWIFGKDYLEAGAIHSVFLKAMRTDGDKTLYLLEDNYPEFCDYVDSNAIKNAIATGNQEWTHQITLVHLEEWRPQRLPGELAIRFNNWRATLADDFHLYDHIGQLIEEEPEQPKVFYEKLEHTLSLIAGSRYLFNRFLKLAGGPAELITQLDACSQLAERIKNAFAKAVFTGKVKRSKLLPLCYELKRIDMECFQLLASDSFTLDLSALAINPAV</sequence>
<name>A0A934MSZ6_9BACL</name>
<protein>
    <submittedName>
        <fullName evidence="1">Uncharacterized protein</fullName>
    </submittedName>
</protein>
<reference evidence="1" key="1">
    <citation type="submission" date="2020-12" db="EMBL/GenBank/DDBJ databases">
        <authorList>
            <person name="Huq M.A."/>
        </authorList>
    </citation>
    <scope>NUCLEOTIDE SEQUENCE</scope>
    <source>
        <strain evidence="1">MAHUQ-46</strain>
    </source>
</reference>
<gene>
    <name evidence="1" type="ORF">JFN88_21255</name>
</gene>